<feature type="compositionally biased region" description="Low complexity" evidence="8">
    <location>
        <begin position="339"/>
        <end position="365"/>
    </location>
</feature>
<sequence>MSAASLFFRIVYNTIYYLLHLVLLAFLVVTPADLINQSRLNGQDWNIIVIILCVAVTIGAVLFVYVTRLYINRSVLSSIPKPYIPIEKGDVPRKVRQVIVEELSKSAAIAYEARPRLCFDATPAVHQDQGQGGHAAHDEGRPTEKATEKASARVPISKHAAPVWGEISHPGWSSPTSQDTPNLHYSSVISELPNLIEAKALTLAPADPELGDEAGMLDAEAVGLLQRAENMGLREYVAHLTQLGVLEPLSAGNEFIAIYEHARYSTETISHERFRHLMHLVAEILRNMQPLDPARLGRESDDGFSDDDSQSDGGHVDDNAPRGDTNPSTPRSHASCGGRLPTRSSKLRRLSSSTASSAPERPAATVRHSSAHAWPYRTAPTSPKSRHPGLSRAASANTFAQTRQPYLASSASSTSLRSASEASVIRLATRDDDTDLPLCMSLRRHERQRS</sequence>
<evidence type="ECO:0000256" key="4">
    <source>
        <dbReference type="ARBA" id="ARBA00022692"/>
    </source>
</evidence>
<comment type="caution">
    <text evidence="9">The sequence shown here is derived from an EMBL/GenBank/DDBJ whole genome shotgun (WGS) entry which is preliminary data.</text>
</comment>
<evidence type="ECO:0000313" key="10">
    <source>
        <dbReference type="Proteomes" id="UP001217918"/>
    </source>
</evidence>
<evidence type="ECO:0000256" key="3">
    <source>
        <dbReference type="ARBA" id="ARBA00021353"/>
    </source>
</evidence>
<dbReference type="GO" id="GO:0016020">
    <property type="term" value="C:membrane"/>
    <property type="evidence" value="ECO:0007669"/>
    <property type="project" value="UniProtKB-SubCell"/>
</dbReference>
<feature type="transmembrane region" description="Helical" evidence="7">
    <location>
        <begin position="15"/>
        <end position="35"/>
    </location>
</feature>
<evidence type="ECO:0000313" key="9">
    <source>
        <dbReference type="EMBL" id="KAK2066441.1"/>
    </source>
</evidence>
<evidence type="ECO:0000256" key="6">
    <source>
        <dbReference type="ARBA" id="ARBA00023136"/>
    </source>
</evidence>
<proteinExistence type="inferred from homology"/>
<reference evidence="9" key="1">
    <citation type="journal article" date="2023" name="Mol. Plant Microbe Interact.">
        <title>Elucidating the Obligate Nature and Biological Capacity of an Invasive Fungal Corn Pathogen.</title>
        <authorList>
            <person name="MacCready J.S."/>
            <person name="Roggenkamp E.M."/>
            <person name="Gdanetz K."/>
            <person name="Chilvers M.I."/>
        </authorList>
    </citation>
    <scope>NUCLEOTIDE SEQUENCE</scope>
    <source>
        <strain evidence="9">PM02</strain>
    </source>
</reference>
<feature type="region of interest" description="Disordered" evidence="8">
    <location>
        <begin position="125"/>
        <end position="152"/>
    </location>
</feature>
<dbReference type="PANTHER" id="PTHR40021">
    <property type="entry name" value="DEFECT AT LOW TEMPERATURE PROTEIN 1"/>
    <property type="match status" value="1"/>
</dbReference>
<feature type="compositionally biased region" description="Basic and acidic residues" evidence="8">
    <location>
        <begin position="135"/>
        <end position="151"/>
    </location>
</feature>
<protein>
    <recommendedName>
        <fullName evidence="3 7">Defect at low temperature protein 1</fullName>
    </recommendedName>
</protein>
<evidence type="ECO:0000256" key="5">
    <source>
        <dbReference type="ARBA" id="ARBA00022989"/>
    </source>
</evidence>
<gene>
    <name evidence="7" type="primary">DLT1</name>
    <name evidence="9" type="ORF">P8C59_000264</name>
</gene>
<dbReference type="Proteomes" id="UP001217918">
    <property type="component" value="Unassembled WGS sequence"/>
</dbReference>
<dbReference type="AlphaFoldDB" id="A0AAD9HVU3"/>
<comment type="similarity">
    <text evidence="2 7">Belongs to the DLT1 family.</text>
</comment>
<dbReference type="PANTHER" id="PTHR40021:SF1">
    <property type="entry name" value="DEFECT AT LOW TEMPERATURE PROTEIN 1"/>
    <property type="match status" value="1"/>
</dbReference>
<keyword evidence="10" id="KW-1185">Reference proteome</keyword>
<name>A0AAD9HVU3_9PEZI</name>
<evidence type="ECO:0000256" key="2">
    <source>
        <dbReference type="ARBA" id="ARBA00005550"/>
    </source>
</evidence>
<feature type="region of interest" description="Disordered" evidence="8">
    <location>
        <begin position="293"/>
        <end position="392"/>
    </location>
</feature>
<evidence type="ECO:0000256" key="7">
    <source>
        <dbReference type="RuleBase" id="RU367100"/>
    </source>
</evidence>
<comment type="subcellular location">
    <subcellularLocation>
        <location evidence="7">Membrane</location>
        <topology evidence="7">Multi-pass membrane protein</topology>
    </subcellularLocation>
</comment>
<accession>A0AAD9HVU3</accession>
<feature type="transmembrane region" description="Helical" evidence="7">
    <location>
        <begin position="47"/>
        <end position="71"/>
    </location>
</feature>
<keyword evidence="6 7" id="KW-0472">Membrane</keyword>
<keyword evidence="4 7" id="KW-0812">Transmembrane</keyword>
<dbReference type="EMBL" id="JAQQPM010000001">
    <property type="protein sequence ID" value="KAK2066441.1"/>
    <property type="molecule type" value="Genomic_DNA"/>
</dbReference>
<evidence type="ECO:0000256" key="1">
    <source>
        <dbReference type="ARBA" id="ARBA00002489"/>
    </source>
</evidence>
<comment type="function">
    <text evidence="1 7">Required for growth under high-pressure and low-temperature conditions.</text>
</comment>
<organism evidence="9 10">
    <name type="scientific">Phyllachora maydis</name>
    <dbReference type="NCBI Taxonomy" id="1825666"/>
    <lineage>
        <taxon>Eukaryota</taxon>
        <taxon>Fungi</taxon>
        <taxon>Dikarya</taxon>
        <taxon>Ascomycota</taxon>
        <taxon>Pezizomycotina</taxon>
        <taxon>Sordariomycetes</taxon>
        <taxon>Sordariomycetidae</taxon>
        <taxon>Phyllachorales</taxon>
        <taxon>Phyllachoraceae</taxon>
        <taxon>Phyllachora</taxon>
    </lineage>
</organism>
<keyword evidence="5 7" id="KW-1133">Transmembrane helix</keyword>
<evidence type="ECO:0000256" key="8">
    <source>
        <dbReference type="SAM" id="MobiDB-lite"/>
    </source>
</evidence>
<dbReference type="InterPro" id="IPR038869">
    <property type="entry name" value="DLT1"/>
</dbReference>